<sequence>MSTRLRITLAQLGWLNAALYLLARVLRRVSGGRWALHRYLFVAQYISDQPLTPLRGADINIMSPGAGEALPEDYPRPARVVQGRYTQGARTLTAWRQGRLAGFIWLIQNGYQEDEVRAHYRLASPRAGWDFDVWVRPEERLGWVFRRLWEAARQHLRQRGIHWSCSRISAFNAASLRAHAQIGMVRLGHALFLRCGSWQWMLGSVRPYLHVSRSDACYPRLIFDTSTLQEPPCPNFRK</sequence>
<comment type="caution">
    <text evidence="2">The sequence shown here is derived from an EMBL/GenBank/DDBJ whole genome shotgun (WGS) entry which is preliminary data.</text>
</comment>
<dbReference type="Gene3D" id="3.40.630.30">
    <property type="match status" value="1"/>
</dbReference>
<evidence type="ECO:0000259" key="1">
    <source>
        <dbReference type="PROSITE" id="PS51186"/>
    </source>
</evidence>
<dbReference type="Pfam" id="PF00583">
    <property type="entry name" value="Acetyltransf_1"/>
    <property type="match status" value="1"/>
</dbReference>
<protein>
    <recommendedName>
        <fullName evidence="1">N-acetyltransferase domain-containing protein</fullName>
    </recommendedName>
</protein>
<dbReference type="InterPro" id="IPR000182">
    <property type="entry name" value="GNAT_dom"/>
</dbReference>
<dbReference type="InterPro" id="IPR016181">
    <property type="entry name" value="Acyl_CoA_acyltransferase"/>
</dbReference>
<evidence type="ECO:0000313" key="3">
    <source>
        <dbReference type="Proteomes" id="UP000449678"/>
    </source>
</evidence>
<dbReference type="RefSeq" id="WP_160990400.1">
    <property type="nucleotide sequence ID" value="NZ_WWCO01000007.1"/>
</dbReference>
<reference evidence="2 3" key="1">
    <citation type="submission" date="2019-12" db="EMBL/GenBank/DDBJ databases">
        <title>Novel species isolated from a subtropical stream in China.</title>
        <authorList>
            <person name="Lu H."/>
        </authorList>
    </citation>
    <scope>NUCLEOTIDE SEQUENCE [LARGE SCALE GENOMIC DNA]</scope>
    <source>
        <strain evidence="2 3">FT94W</strain>
    </source>
</reference>
<gene>
    <name evidence="2" type="ORF">GTP38_11720</name>
</gene>
<organism evidence="2 3">
    <name type="scientific">Duganella lactea</name>
    <dbReference type="NCBI Taxonomy" id="2692173"/>
    <lineage>
        <taxon>Bacteria</taxon>
        <taxon>Pseudomonadati</taxon>
        <taxon>Pseudomonadota</taxon>
        <taxon>Betaproteobacteria</taxon>
        <taxon>Burkholderiales</taxon>
        <taxon>Oxalobacteraceae</taxon>
        <taxon>Telluria group</taxon>
        <taxon>Duganella</taxon>
    </lineage>
</organism>
<accession>A0ABW9V8K3</accession>
<dbReference type="PROSITE" id="PS51186">
    <property type="entry name" value="GNAT"/>
    <property type="match status" value="1"/>
</dbReference>
<keyword evidence="3" id="KW-1185">Reference proteome</keyword>
<evidence type="ECO:0000313" key="2">
    <source>
        <dbReference type="EMBL" id="MYM35003.1"/>
    </source>
</evidence>
<dbReference type="Proteomes" id="UP000449678">
    <property type="component" value="Unassembled WGS sequence"/>
</dbReference>
<name>A0ABW9V8K3_9BURK</name>
<dbReference type="EMBL" id="WWCO01000007">
    <property type="protein sequence ID" value="MYM35003.1"/>
    <property type="molecule type" value="Genomic_DNA"/>
</dbReference>
<feature type="domain" description="N-acetyltransferase" evidence="1">
    <location>
        <begin position="49"/>
        <end position="203"/>
    </location>
</feature>
<dbReference type="SUPFAM" id="SSF55729">
    <property type="entry name" value="Acyl-CoA N-acyltransferases (Nat)"/>
    <property type="match status" value="1"/>
</dbReference>
<proteinExistence type="predicted"/>